<reference evidence="2" key="1">
    <citation type="submission" date="2016-10" db="EMBL/GenBank/DDBJ databases">
        <authorList>
            <person name="Varghese N."/>
            <person name="Submissions S."/>
        </authorList>
    </citation>
    <scope>NUCLEOTIDE SEQUENCE [LARGE SCALE GENOMIC DNA]</scope>
    <source>
        <strain evidence="2">CGMCC 4.578</strain>
    </source>
</reference>
<dbReference type="Proteomes" id="UP000199028">
    <property type="component" value="Unassembled WGS sequence"/>
</dbReference>
<dbReference type="RefSeq" id="WP_090069551.1">
    <property type="nucleotide sequence ID" value="NZ_FOFT01000012.1"/>
</dbReference>
<accession>A0A1H9WUC6</accession>
<dbReference type="Gene3D" id="3.30.1490.270">
    <property type="match status" value="1"/>
</dbReference>
<protein>
    <recommendedName>
        <fullName evidence="3">Circularly permuted ATP-grasp type 2</fullName>
    </recommendedName>
</protein>
<gene>
    <name evidence="1" type="ORF">SAMN05216195_112234</name>
</gene>
<dbReference type="EMBL" id="FOFT01000012">
    <property type="protein sequence ID" value="SES37455.1"/>
    <property type="molecule type" value="Genomic_DNA"/>
</dbReference>
<keyword evidence="2" id="KW-1185">Reference proteome</keyword>
<dbReference type="OrthoDB" id="8041036at2"/>
<evidence type="ECO:0008006" key="3">
    <source>
        <dbReference type="Google" id="ProtNLM"/>
    </source>
</evidence>
<dbReference type="SUPFAM" id="SSF56059">
    <property type="entry name" value="Glutathione synthetase ATP-binding domain-like"/>
    <property type="match status" value="1"/>
</dbReference>
<sequence length="442" mass="47475">MSAELTERYLADRAASGPLSSRVANTLGVLVRDARYLPRPVFLDTDRVRTLEADLVALLTLLRSLPERVAGGDLRQFARLVGLDEVQTEVALRASRGLPARFARPDMFLTEDGFRVIEVNMTSSVGLFESGEIGAVMLEDPVVGRFAHDHGLVLEDPLDHYTDMLLAHLRERDALETKVVAVCGMSLSEADRVVAEFYCVLLADRGFDAFVCDAADLSYCDGQLRYGTKVVDVVWRFVNIEEVGEAGNLAALEPLLRAHDDGAVAMFTPFDGDIYGSKGALALVSSLADRAELTEDETALVARLVPWTRMLRSRPEEGLDLAAVLGHAERHQADLVVKPACRHGGQGVVIGSTVSPADWRQALDAAVASGEAHVLQQRVRPALEAGPDGGLTVLWSPFVLDDKLAGFAVRGLVGAAEGMVSMPSGARVGCCLHGPLDPGGSR</sequence>
<evidence type="ECO:0000313" key="2">
    <source>
        <dbReference type="Proteomes" id="UP000199028"/>
    </source>
</evidence>
<dbReference type="AlphaFoldDB" id="A0A1H9WUC6"/>
<proteinExistence type="predicted"/>
<evidence type="ECO:0000313" key="1">
    <source>
        <dbReference type="EMBL" id="SES37455.1"/>
    </source>
</evidence>
<name>A0A1H9WUC6_9PSEU</name>
<organism evidence="1 2">
    <name type="scientific">Lentzea flaviverrucosa</name>
    <dbReference type="NCBI Taxonomy" id="200379"/>
    <lineage>
        <taxon>Bacteria</taxon>
        <taxon>Bacillati</taxon>
        <taxon>Actinomycetota</taxon>
        <taxon>Actinomycetes</taxon>
        <taxon>Pseudonocardiales</taxon>
        <taxon>Pseudonocardiaceae</taxon>
        <taxon>Lentzea</taxon>
    </lineage>
</organism>